<protein>
    <submittedName>
        <fullName evidence="2">Uncharacterized protein</fullName>
    </submittedName>
</protein>
<keyword evidence="3" id="KW-1185">Reference proteome</keyword>
<keyword evidence="1" id="KW-1133">Transmembrane helix</keyword>
<keyword evidence="1" id="KW-0472">Membrane</keyword>
<dbReference type="EMBL" id="VEPZ02000197">
    <property type="protein sequence ID" value="KAE8730932.1"/>
    <property type="molecule type" value="Genomic_DNA"/>
</dbReference>
<evidence type="ECO:0000256" key="1">
    <source>
        <dbReference type="SAM" id="Phobius"/>
    </source>
</evidence>
<comment type="caution">
    <text evidence="2">The sequence shown here is derived from an EMBL/GenBank/DDBJ whole genome shotgun (WGS) entry which is preliminary data.</text>
</comment>
<feature type="transmembrane region" description="Helical" evidence="1">
    <location>
        <begin position="160"/>
        <end position="187"/>
    </location>
</feature>
<reference evidence="2" key="1">
    <citation type="submission" date="2019-09" db="EMBL/GenBank/DDBJ databases">
        <title>Draft genome information of white flower Hibiscus syriacus.</title>
        <authorList>
            <person name="Kim Y.-M."/>
        </authorList>
    </citation>
    <scope>NUCLEOTIDE SEQUENCE [LARGE SCALE GENOMIC DNA]</scope>
    <source>
        <strain evidence="2">YM2019G1</strain>
    </source>
</reference>
<gene>
    <name evidence="2" type="ORF">F3Y22_tig00002841pilonHSYRG00035</name>
</gene>
<name>A0A6A3CTY3_HIBSY</name>
<organism evidence="2 3">
    <name type="scientific">Hibiscus syriacus</name>
    <name type="common">Rose of Sharon</name>
    <dbReference type="NCBI Taxonomy" id="106335"/>
    <lineage>
        <taxon>Eukaryota</taxon>
        <taxon>Viridiplantae</taxon>
        <taxon>Streptophyta</taxon>
        <taxon>Embryophyta</taxon>
        <taxon>Tracheophyta</taxon>
        <taxon>Spermatophyta</taxon>
        <taxon>Magnoliopsida</taxon>
        <taxon>eudicotyledons</taxon>
        <taxon>Gunneridae</taxon>
        <taxon>Pentapetalae</taxon>
        <taxon>rosids</taxon>
        <taxon>malvids</taxon>
        <taxon>Malvales</taxon>
        <taxon>Malvaceae</taxon>
        <taxon>Malvoideae</taxon>
        <taxon>Hibiscus</taxon>
    </lineage>
</organism>
<proteinExistence type="predicted"/>
<sequence>MLKLRLGHNTLVRVTPCWYKILGGESGFELAFSMEVSDGYLLATLPAALIDSTELKSKNSYQWQPLQTYVTISKQFVVRAIGIRFRASIIDCNAIMQHLSYHGGEHDAADLTVKVNDLGRYGCYSDCIDRITKPLVVEATVNLIKRKPMSSSTIRTLESVIVIEFILVLSLGLMIVFFTCKCVILLVNEKRRQSPRNSEPIEEAELADKNCKQANMP</sequence>
<dbReference type="Proteomes" id="UP000436088">
    <property type="component" value="Unassembled WGS sequence"/>
</dbReference>
<dbReference type="AlphaFoldDB" id="A0A6A3CTY3"/>
<evidence type="ECO:0000313" key="2">
    <source>
        <dbReference type="EMBL" id="KAE8730932.1"/>
    </source>
</evidence>
<evidence type="ECO:0000313" key="3">
    <source>
        <dbReference type="Proteomes" id="UP000436088"/>
    </source>
</evidence>
<keyword evidence="1" id="KW-0812">Transmembrane</keyword>
<accession>A0A6A3CTY3</accession>